<evidence type="ECO:0000313" key="4">
    <source>
        <dbReference type="EMBL" id="PLT73086.1"/>
    </source>
</evidence>
<reference evidence="5 6" key="1">
    <citation type="journal article" date="2017" name="Genome Med.">
        <title>A novel Ruminococcus gnavus clade enriched in inflammatory bowel disease patients.</title>
        <authorList>
            <person name="Hall A.B."/>
            <person name="Yassour M."/>
            <person name="Sauk J."/>
            <person name="Garner A."/>
            <person name="Jiang X."/>
            <person name="Arthur T."/>
            <person name="Lagoudas G.K."/>
            <person name="Vatanen T."/>
            <person name="Fornelos N."/>
            <person name="Wilson R."/>
            <person name="Bertha M."/>
            <person name="Cohen M."/>
            <person name="Garber J."/>
            <person name="Khalili H."/>
            <person name="Gevers D."/>
            <person name="Ananthakrishnan A.N."/>
            <person name="Kugathasan S."/>
            <person name="Lander E.S."/>
            <person name="Blainey P."/>
            <person name="Vlamakis H."/>
            <person name="Xavier R.J."/>
            <person name="Huttenhower C."/>
        </authorList>
    </citation>
    <scope>NUCLEOTIDE SEQUENCE [LARGE SCALE GENOMIC DNA]</scope>
    <source>
        <strain evidence="3 5">RJX1118</strain>
        <strain evidence="4 6">RJX1124</strain>
    </source>
</reference>
<dbReference type="InterPro" id="IPR014529">
    <property type="entry name" value="UCP026631"/>
</dbReference>
<keyword evidence="1" id="KW-0472">Membrane</keyword>
<dbReference type="Pfam" id="PF03703">
    <property type="entry name" value="bPH_2"/>
    <property type="match status" value="3"/>
</dbReference>
<dbReference type="PANTHER" id="PTHR34473:SF2">
    <property type="entry name" value="UPF0699 TRANSMEMBRANE PROTEIN YDBT"/>
    <property type="match status" value="1"/>
</dbReference>
<dbReference type="InterPro" id="IPR005182">
    <property type="entry name" value="YdbS-like_PH"/>
</dbReference>
<evidence type="ECO:0000259" key="2">
    <source>
        <dbReference type="Pfam" id="PF03703"/>
    </source>
</evidence>
<sequence length="493" mass="56346">MENKIRFRNHISVILEQLGATFGILFVLSFTNIDDVIDYIEKGSSEELSLTVYIGGGVILAVFLLIFLYQWIIWSKTYISICDNSIVIERNTWNKKKNTIGLKNISNVNTEQNLLEMLLGTCKVKLDTNSMSTSDKTDVKIILKKAEAEQFRLYVMKLMQGQEGDFEEKYSKEDKDHWAIQTNMGDIFTHGLFSVNLLSVLVVIGCVVGAAGMVLQVIHSVSVGESIVKMLLSVLMLIAIFSSAIWNIVKGFIQYYDFKIDRNENKLYIRYGILKKVNYTIPAEKISALKLKQTFFARLTGRYTAEIINIGMGDDAAETQSFFLPYCKRNQMEERIRLLLPEFYEAVQMQTVRQPIATWIAWIWPAVLFALFLVAGALLSVYYFPEFQKEIILGVLIFSIWMILLVLAYFLTAGSTVGVSHMAIVNGYFGRTICYISYKDIQYVEFSQNIFARVVKLQKGEVHLLASTANRKQEIPYISMENGETIKKRLLNR</sequence>
<comment type="caution">
    <text evidence="3">The sequence shown here is derived from an EMBL/GenBank/DDBJ whole genome shotgun (WGS) entry which is preliminary data.</text>
</comment>
<feature type="transmembrane region" description="Helical" evidence="1">
    <location>
        <begin position="197"/>
        <end position="218"/>
    </location>
</feature>
<feature type="transmembrane region" description="Helical" evidence="1">
    <location>
        <begin position="391"/>
        <end position="412"/>
    </location>
</feature>
<feature type="domain" description="YdbS-like PH" evidence="2">
    <location>
        <begin position="421"/>
        <end position="489"/>
    </location>
</feature>
<name>A0A2N5NH56_MEDGN</name>
<gene>
    <name evidence="3" type="ORF">CDL18_10195</name>
    <name evidence="4" type="ORF">CDL26_07135</name>
</gene>
<protein>
    <recommendedName>
        <fullName evidence="2">YdbS-like PH domain-containing protein</fullName>
    </recommendedName>
</protein>
<dbReference type="EMBL" id="NIHM01000013">
    <property type="protein sequence ID" value="PLT54347.1"/>
    <property type="molecule type" value="Genomic_DNA"/>
</dbReference>
<feature type="transmembrane region" description="Helical" evidence="1">
    <location>
        <begin position="359"/>
        <end position="385"/>
    </location>
</feature>
<dbReference type="PIRSF" id="PIRSF026631">
    <property type="entry name" value="UCP026631"/>
    <property type="match status" value="1"/>
</dbReference>
<dbReference type="Proteomes" id="UP000234849">
    <property type="component" value="Unassembled WGS sequence"/>
</dbReference>
<feature type="domain" description="YdbS-like PH" evidence="2">
    <location>
        <begin position="255"/>
        <end position="314"/>
    </location>
</feature>
<dbReference type="Proteomes" id="UP000234891">
    <property type="component" value="Unassembled WGS sequence"/>
</dbReference>
<dbReference type="EMBL" id="NIHS01000009">
    <property type="protein sequence ID" value="PLT73086.1"/>
    <property type="molecule type" value="Genomic_DNA"/>
</dbReference>
<keyword evidence="1" id="KW-1133">Transmembrane helix</keyword>
<evidence type="ECO:0000256" key="1">
    <source>
        <dbReference type="SAM" id="Phobius"/>
    </source>
</evidence>
<feature type="transmembrane region" description="Helical" evidence="1">
    <location>
        <begin position="50"/>
        <end position="69"/>
    </location>
</feature>
<evidence type="ECO:0000313" key="6">
    <source>
        <dbReference type="Proteomes" id="UP000234891"/>
    </source>
</evidence>
<organism evidence="3 5">
    <name type="scientific">Mediterraneibacter gnavus</name>
    <name type="common">Ruminococcus gnavus</name>
    <dbReference type="NCBI Taxonomy" id="33038"/>
    <lineage>
        <taxon>Bacteria</taxon>
        <taxon>Bacillati</taxon>
        <taxon>Bacillota</taxon>
        <taxon>Clostridia</taxon>
        <taxon>Lachnospirales</taxon>
        <taxon>Lachnospiraceae</taxon>
        <taxon>Mediterraneibacter</taxon>
    </lineage>
</organism>
<evidence type="ECO:0000313" key="3">
    <source>
        <dbReference type="EMBL" id="PLT54347.1"/>
    </source>
</evidence>
<dbReference type="AlphaFoldDB" id="A0A2N5NH56"/>
<accession>A0A2N5NH56</accession>
<evidence type="ECO:0000313" key="5">
    <source>
        <dbReference type="Proteomes" id="UP000234849"/>
    </source>
</evidence>
<dbReference type="PANTHER" id="PTHR34473">
    <property type="entry name" value="UPF0699 TRANSMEMBRANE PROTEIN YDBS"/>
    <property type="match status" value="1"/>
</dbReference>
<dbReference type="RefSeq" id="WP_064785886.1">
    <property type="nucleotide sequence ID" value="NZ_CAXSWW010000007.1"/>
</dbReference>
<feature type="transmembrane region" description="Helical" evidence="1">
    <location>
        <begin position="230"/>
        <end position="249"/>
    </location>
</feature>
<feature type="transmembrane region" description="Helical" evidence="1">
    <location>
        <begin position="12"/>
        <end position="30"/>
    </location>
</feature>
<proteinExistence type="predicted"/>
<feature type="domain" description="YdbS-like PH" evidence="2">
    <location>
        <begin position="78"/>
        <end position="152"/>
    </location>
</feature>
<keyword evidence="1" id="KW-0812">Transmembrane</keyword>